<comment type="caution">
    <text evidence="1">The sequence shown here is derived from an EMBL/GenBank/DDBJ whole genome shotgun (WGS) entry which is preliminary data.</text>
</comment>
<protein>
    <submittedName>
        <fullName evidence="1">Uncharacterized protein</fullName>
    </submittedName>
</protein>
<reference evidence="1" key="1">
    <citation type="submission" date="2020-07" db="EMBL/GenBank/DDBJ databases">
        <title>Clarias magur genome sequencing, assembly and annotation.</title>
        <authorList>
            <person name="Kushwaha B."/>
            <person name="Kumar R."/>
            <person name="Das P."/>
            <person name="Joshi C.G."/>
            <person name="Kumar D."/>
            <person name="Nagpure N.S."/>
            <person name="Pandey M."/>
            <person name="Agarwal S."/>
            <person name="Srivastava S."/>
            <person name="Singh M."/>
            <person name="Sahoo L."/>
            <person name="Jayasankar P."/>
            <person name="Meher P.K."/>
            <person name="Koringa P.G."/>
            <person name="Iquebal M.A."/>
            <person name="Das S.P."/>
            <person name="Bit A."/>
            <person name="Patnaik S."/>
            <person name="Patel N."/>
            <person name="Shah T.M."/>
            <person name="Hinsu A."/>
            <person name="Jena J.K."/>
        </authorList>
    </citation>
    <scope>NUCLEOTIDE SEQUENCE</scope>
    <source>
        <strain evidence="1">CIFAMagur01</strain>
        <tissue evidence="1">Testis</tissue>
    </source>
</reference>
<evidence type="ECO:0000313" key="2">
    <source>
        <dbReference type="Proteomes" id="UP000727407"/>
    </source>
</evidence>
<evidence type="ECO:0000313" key="1">
    <source>
        <dbReference type="EMBL" id="KAF5891399.1"/>
    </source>
</evidence>
<gene>
    <name evidence="1" type="ORF">DAT39_018901</name>
</gene>
<feature type="non-terminal residue" evidence="1">
    <location>
        <position position="61"/>
    </location>
</feature>
<name>A0A8J4U582_CLAMG</name>
<sequence length="61" mass="7054">NSFKEEAITDPVRQDNMNWTWPPLGRTPTTFSLGANLYCSHKFHPPRSIPQSYTMLFLCPL</sequence>
<dbReference type="AlphaFoldDB" id="A0A8J4U582"/>
<dbReference type="Proteomes" id="UP000727407">
    <property type="component" value="Unassembled WGS sequence"/>
</dbReference>
<dbReference type="EMBL" id="QNUK01000589">
    <property type="protein sequence ID" value="KAF5891399.1"/>
    <property type="molecule type" value="Genomic_DNA"/>
</dbReference>
<accession>A0A8J4U582</accession>
<proteinExistence type="predicted"/>
<organism evidence="1 2">
    <name type="scientific">Clarias magur</name>
    <name type="common">Asian catfish</name>
    <name type="synonym">Macropteronotus magur</name>
    <dbReference type="NCBI Taxonomy" id="1594786"/>
    <lineage>
        <taxon>Eukaryota</taxon>
        <taxon>Metazoa</taxon>
        <taxon>Chordata</taxon>
        <taxon>Craniata</taxon>
        <taxon>Vertebrata</taxon>
        <taxon>Euteleostomi</taxon>
        <taxon>Actinopterygii</taxon>
        <taxon>Neopterygii</taxon>
        <taxon>Teleostei</taxon>
        <taxon>Ostariophysi</taxon>
        <taxon>Siluriformes</taxon>
        <taxon>Clariidae</taxon>
        <taxon>Clarias</taxon>
    </lineage>
</organism>
<keyword evidence="2" id="KW-1185">Reference proteome</keyword>